<feature type="region of interest" description="Disordered" evidence="2">
    <location>
        <begin position="2570"/>
        <end position="2656"/>
    </location>
</feature>
<keyword evidence="1" id="KW-0175">Coiled coil</keyword>
<feature type="compositionally biased region" description="Basic and acidic residues" evidence="2">
    <location>
        <begin position="3840"/>
        <end position="3855"/>
    </location>
</feature>
<dbReference type="Proteomes" id="UP000228934">
    <property type="component" value="Unassembled WGS sequence"/>
</dbReference>
<feature type="region of interest" description="Disordered" evidence="2">
    <location>
        <begin position="3330"/>
        <end position="3358"/>
    </location>
</feature>
<name>A0A2G9RU97_AQUCT</name>
<feature type="region of interest" description="Disordered" evidence="2">
    <location>
        <begin position="1457"/>
        <end position="1573"/>
    </location>
</feature>
<feature type="compositionally biased region" description="Low complexity" evidence="2">
    <location>
        <begin position="3534"/>
        <end position="3543"/>
    </location>
</feature>
<feature type="region of interest" description="Disordered" evidence="2">
    <location>
        <begin position="3816"/>
        <end position="3855"/>
    </location>
</feature>
<feature type="compositionally biased region" description="Polar residues" evidence="2">
    <location>
        <begin position="3687"/>
        <end position="3707"/>
    </location>
</feature>
<feature type="compositionally biased region" description="Basic and acidic residues" evidence="2">
    <location>
        <begin position="2642"/>
        <end position="2653"/>
    </location>
</feature>
<feature type="compositionally biased region" description="Polar residues" evidence="2">
    <location>
        <begin position="1892"/>
        <end position="1904"/>
    </location>
</feature>
<feature type="compositionally biased region" description="Basic and acidic residues" evidence="2">
    <location>
        <begin position="2275"/>
        <end position="2306"/>
    </location>
</feature>
<feature type="compositionally biased region" description="Basic and acidic residues" evidence="2">
    <location>
        <begin position="3917"/>
        <end position="3926"/>
    </location>
</feature>
<feature type="compositionally biased region" description="Polar residues" evidence="2">
    <location>
        <begin position="2211"/>
        <end position="2224"/>
    </location>
</feature>
<keyword evidence="4" id="KW-1185">Reference proteome</keyword>
<feature type="region of interest" description="Disordered" evidence="2">
    <location>
        <begin position="2681"/>
        <end position="2817"/>
    </location>
</feature>
<feature type="compositionally biased region" description="Basic and acidic residues" evidence="2">
    <location>
        <begin position="2404"/>
        <end position="2418"/>
    </location>
</feature>
<feature type="region of interest" description="Disordered" evidence="2">
    <location>
        <begin position="2382"/>
        <end position="2539"/>
    </location>
</feature>
<feature type="non-terminal residue" evidence="3">
    <location>
        <position position="1"/>
    </location>
</feature>
<feature type="compositionally biased region" description="Basic and acidic residues" evidence="2">
    <location>
        <begin position="3332"/>
        <end position="3354"/>
    </location>
</feature>
<feature type="compositionally biased region" description="Polar residues" evidence="2">
    <location>
        <begin position="77"/>
        <end position="86"/>
    </location>
</feature>
<feature type="region of interest" description="Disordered" evidence="2">
    <location>
        <begin position="1643"/>
        <end position="1725"/>
    </location>
</feature>
<evidence type="ECO:0000256" key="2">
    <source>
        <dbReference type="SAM" id="MobiDB-lite"/>
    </source>
</evidence>
<feature type="compositionally biased region" description="Basic and acidic residues" evidence="2">
    <location>
        <begin position="3211"/>
        <end position="3255"/>
    </location>
</feature>
<feature type="compositionally biased region" description="Polar residues" evidence="2">
    <location>
        <begin position="3103"/>
        <end position="3112"/>
    </location>
</feature>
<feature type="compositionally biased region" description="Basic and acidic residues" evidence="2">
    <location>
        <begin position="1102"/>
        <end position="1113"/>
    </location>
</feature>
<reference evidence="4" key="1">
    <citation type="journal article" date="2017" name="Nat. Commun.">
        <title>The North American bullfrog draft genome provides insight into hormonal regulation of long noncoding RNA.</title>
        <authorList>
            <person name="Hammond S.A."/>
            <person name="Warren R.L."/>
            <person name="Vandervalk B.P."/>
            <person name="Kucuk E."/>
            <person name="Khan H."/>
            <person name="Gibb E.A."/>
            <person name="Pandoh P."/>
            <person name="Kirk H."/>
            <person name="Zhao Y."/>
            <person name="Jones M."/>
            <person name="Mungall A.J."/>
            <person name="Coope R."/>
            <person name="Pleasance S."/>
            <person name="Moore R.A."/>
            <person name="Holt R.A."/>
            <person name="Round J.M."/>
            <person name="Ohora S."/>
            <person name="Walle B.V."/>
            <person name="Veldhoen N."/>
            <person name="Helbing C.C."/>
            <person name="Birol I."/>
        </authorList>
    </citation>
    <scope>NUCLEOTIDE SEQUENCE [LARGE SCALE GENOMIC DNA]</scope>
</reference>
<evidence type="ECO:0000256" key="1">
    <source>
        <dbReference type="SAM" id="Coils"/>
    </source>
</evidence>
<feature type="compositionally biased region" description="Basic and acidic residues" evidence="2">
    <location>
        <begin position="502"/>
        <end position="517"/>
    </location>
</feature>
<feature type="compositionally biased region" description="Basic and acidic residues" evidence="2">
    <location>
        <begin position="2156"/>
        <end position="2165"/>
    </location>
</feature>
<feature type="coiled-coil region" evidence="1">
    <location>
        <begin position="2344"/>
        <end position="2371"/>
    </location>
</feature>
<feature type="compositionally biased region" description="Basic and acidic residues" evidence="2">
    <location>
        <begin position="1123"/>
        <end position="1144"/>
    </location>
</feature>
<feature type="region of interest" description="Disordered" evidence="2">
    <location>
        <begin position="742"/>
        <end position="807"/>
    </location>
</feature>
<feature type="compositionally biased region" description="Basic and acidic residues" evidence="2">
    <location>
        <begin position="2573"/>
        <end position="2587"/>
    </location>
</feature>
<dbReference type="EMBL" id="KV932609">
    <property type="protein sequence ID" value="PIO31470.1"/>
    <property type="molecule type" value="Genomic_DNA"/>
</dbReference>
<feature type="compositionally biased region" description="Basic and acidic residues" evidence="2">
    <location>
        <begin position="1483"/>
        <end position="1493"/>
    </location>
</feature>
<feature type="compositionally biased region" description="Basic and acidic residues" evidence="2">
    <location>
        <begin position="3646"/>
        <end position="3665"/>
    </location>
</feature>
<feature type="compositionally biased region" description="Basic and acidic residues" evidence="2">
    <location>
        <begin position="2595"/>
        <end position="2620"/>
    </location>
</feature>
<feature type="compositionally biased region" description="Polar residues" evidence="2">
    <location>
        <begin position="3260"/>
        <end position="3279"/>
    </location>
</feature>
<feature type="compositionally biased region" description="Basic and acidic residues" evidence="2">
    <location>
        <begin position="2778"/>
        <end position="2797"/>
    </location>
</feature>
<feature type="region of interest" description="Disordered" evidence="2">
    <location>
        <begin position="1751"/>
        <end position="1917"/>
    </location>
</feature>
<feature type="compositionally biased region" description="Polar residues" evidence="2">
    <location>
        <begin position="2888"/>
        <end position="2899"/>
    </location>
</feature>
<dbReference type="OrthoDB" id="9904453at2759"/>
<feature type="compositionally biased region" description="Basic and acidic residues" evidence="2">
    <location>
        <begin position="3513"/>
        <end position="3532"/>
    </location>
</feature>
<feature type="compositionally biased region" description="Polar residues" evidence="2">
    <location>
        <begin position="1763"/>
        <end position="1775"/>
    </location>
</feature>
<feature type="compositionally biased region" description="Basic and acidic residues" evidence="2">
    <location>
        <begin position="1084"/>
        <end position="1095"/>
    </location>
</feature>
<feature type="compositionally biased region" description="Basic and acidic residues" evidence="2">
    <location>
        <begin position="1515"/>
        <end position="1555"/>
    </location>
</feature>
<sequence length="4103" mass="461889">FRSLLEVESTRLYSPTADYKLSSPFSDFVLEKTPLRKRQAESMKTPVAKDYRLISTKRQSAEKSEQWSHTPNRHLNVKSTSFSSKPSPVTKEFQKVSSVLQSQSLNYTKASTKKAATPIPSVKIERRLPTEDVFKKSKVETISHSYSQGSSKDIMDKTVKSETKDQPLKITLYSKNDTELTIAEAVEDGFLLPDEKEIIAAQVKTDHLESSLKTVKDHHTIVLDTAMENQQGSLKVDINVKDLQLNDEAQGKEDLNVQQIEFNLSTPAFENVEPDLVVEKEEVATCQTVLFEKQEVVQSLEYQNIETLIKEDVKDHLMVQAISEPYTSSAKDDLLAATPTHEQENSTTLISAEREEPNAPSSDVVSEFEPLTQQEQDFICQISFDLEHAISLSSKLQADQKTEPEPDNSSLEKLETESKIQAEEAIVDQQIISTLKENNTQLFNEELIEYKGQENEDKKLQEDCDLKLAQSESPLEESKDSTNTVEQLSDIKQEMCYSEEEIKKSVMEESSQEHETEQSSEFVKLVEDANQIPEDSENNQELNQEEQMSLELHSLEQKNEIYTVRKTQIICVTEQITEQFIVDNNEVDVQLDATQAQNMYLSETGLKEIQKELESLEIGEKEQEILDILGTQIGANEVQVIKLESGEATNQLSDATEDNVPLFENVDESQHVEQENQKLSEPRDSEQDQSDLGQALDIQLSEDNQNLPDDRATEDVAQLLNDNDDGGQSVDKSQEQFCDIKQDGSIVSETEPVENLQSFQEEEKDIEMTQTEQQDNKFSLDQDSLPSESKDDAMEEPQSAHQASLSFDSAGNDVDAVVEEYAVNQFCELKQDSAQTFAETEDSIPDELKSLEPPVAEEDMPKEIDGTITLQKEVVEQPFEEKYESCIKQDIVEEPTITNTIQVNQQEEQKAEEILTESDKTEEDILLNESEQANQELVDSVACAVLREAVELDSPVLADGVQKPEPSYELISDAESKIVFQIESEEITQWTEKVIMHESCEMLSTAAECTFSEQHEVDMQLTHKACDPTEEERSRITNLEPERQLQENKTEECICESTGENIESGALIPTSQESKGPTVDQEPELDHESLCDTKPEIPFQRETAEEYSNKDTQEETSLDNYEDISKKTDTTENKGEGKDFRDPEGGQELELDQHQIILQQESLGEYSSQDSKDKCQDVLETVFRTTAQDTLAENEDSKDSMNLEADQKPELDQEPLSDIHPEIVLQKEDADEDCSKGPKKETSQDNLEMTKQDTTEEDEDSKDFKDSEANQGQDLVEEPLVGEESQFSLEQKNEVCFREAIKEEISKETDEAISETADQVTTVDNPVESKHFVSPEADQEAAIVQEDVSDGKIVFQQEGVEKHTSEDTNKILSEVDCESVSETVESTETTITDQQESVFDFDKATEEEIIEESSKIVSTIVDNVFSEKNGEVKQLEKAESAVVCTEQQSQATEIKTEKCISRTESTEIDAHFSDVEPLSQESRVPDLDQKPELDQEPLSDLQPEIALQQEDADEYSSKGPEEQTSHNNFEKVTEMTKQDTTEEDEKDSKDSKDSEVNQGQDLVEKPLFGSESQFTLEQKNEKICFNEATEEEISKVTVETILKTSEQDTSVENQEESKAFVSLEADQEAVLFREVISDVKTSYQQENVEKQTSEGTEENINQVSCEAVSETVEKDTTEENEEDSKDSKKPEADREPEPDHDSISSTEAKIIDQQEIVFDFDKETEEEIIEESSEIVSTIVENLFSEKKEVEQLEETGSAVECTEQQSQAPEINTESEAHLGDVEPLGQESQDQKSELDQEIVLQDEDAGEYSEKQTSQDNFEKVTELTKHDATEEDEQDSKDSKGSDSNQRQDLVKEPLLDSESQLTVEQKNEEVCFSEATEEDISKENDEAISQTAEQDTTAECQEESKEFVSPEADQEIVLVQEDISDVKISFQQESVEKHISVGTEEKISEVTCETVSETVEKDISEENKEESKDSQKTESDKEPEPVHESLSSAEAKITHQQESVLDFDKETEEEIIEESSEIVSTKVENVFSEKKEVEQLEETGSAVECTEQQSQAPEIKTEKCISGTENTESDAHLSDVELLSQEAQDPEPDQKPDIDQEPISDIQQQIVFQQEDAGEYSSKGPEEQTSQDNFEKVTKMSVQDTTEEDERESKDSKDSEANQGQGLVKESLFDLESQNEEVCVSKATEEDISNETEEAISETAEQDTTTESQIESTDFLSFEADRETVLVQEDVSDIKISFQQENIEKLAREVTEEILSELNCEAVSDTVEKDNSEQNKEDSKYSQKTEADQEPELEHESICNAEAKITEQQESVFDFDKETEEEIIEESSKIVSTIVENVFSEKNEEVEQLEKAESAVVGTEQKSEASEITMEKCIGGTENTEAHLNDVEPLSQETLDPKLDQKPELDQKSLSDIQLEIALQQEDADGYSRKSPEEQTSQDNVEKVPEMTKQDTMDEDEQDSKDSRVSEVNQGQDLIEEPLFDSESQFTFEQKSEELCFSEAPKEEKSKETDETISETAKKDSTVDNQEESKEFVRLEADRLEADQEAVLIQGDVSDVEISYQQKSVEKHTSEGTEEKISEVNVSETVAKDTSEEHEEDSKDSRKSEAEKEPQLDPESLSSAEAKITDQQESVFDLDKGIDQKMNEESSEVISTMVENVFSEKKVDVEKFVETESAVASKEHESHKPEVETENFISGTENTKSDAHLSDVEPLSHESQDPEPDQNPELDQEPISEIQQNIVLQQEDAGEYSSKGSEEQTSQENLEIVTEMIKQDTTEEDEQVSKDSRDSEANEGQDPVEEPLFDSESQFTVEQKNEEVCFSEAMEKKISQQTDEVISKTAEQVTTVKIQEDSTDSRDSEVERGQDIFKEVLPNTQQIEETYPSNLTAEAVSQETDEVVSKTAEQEDTFRENEEDQQLANKEYDAEGDKATTIDQEQESKLPEIGKDYQISRFDNAEERTQDYEPVSKELKDHKVDQELEHDADSQKDVEAKVNFQFECEHEMHGQTCDVKEINQDIKKVRVIQLEQDEFTLISAEHENQCSGSKLEESVSQNINDPEDTIQETVDSNACPLLSTEVKPDSTVNIYKQETELDSDQFSEAKASSQQEIEDEHLKQSCEEKEVIEETYEVASTAEDYSISKENEEVVSSQTEPEDDQNIQFSLITIQNNLRFTSENDAEVQPEKQECELSIDGAQPSGNLVVDDKRAESTDVPHDDIVHDSLNREEGISEEKNFTENKQETEITEKKEEAIVSEPSCQDSTFAPELTNQIQENQAKYVESEANDQREEKPTASETESETILVEQSIEQKLYAENPTVTPDFEGLTEEQSKIEDVQTHSNLDDEISKSDESLDSQDISIYSQKSEDFEISKDYQLEQTLPDSTPLPNLDEFEDLVDDKETITLEEAQNVVESCFFPEAKAEELGDNLELQSSQILTELEAEEPKQTGESLNSKEDILFSSQKSDNFETSDKHQLEKTLPSTTPLSNLTDGSENLAEAQVILEPEPPQTDDGKDFQKDDIEQSGSKETESVSETTEFISTAEHAESELVTPLTNDVIQEESTYTNPEQNVLISGDDSDSLENSFNSQEDVSISSQKSIIFETSNDDQLEKTLPGTAPLSNLTDGSEILAEEQVILETEQPQTDDGKEFQKDDTKQSGTKETESVSETTELISAAEHAESELVTPLNNDVIQEESTYTNSEQNVLFSGDDSDKEEKDIKEDQSELAKKEFTLGPSTEFDVDNTKTITDHNRDSTQAQSDESNEGVKSDLFKATDDESLDGEKSEVKAQDKETLEYTQDDSEIIAIATETSVILESDTSISSDESSPNVTAIGQETEPEDNKIGAEETPPDAKVKEEIAKVVLEEVEETREDEAFLTTKIGQEASCPEHIEFHASDEEKDTTGEISDSSFDSNSGNEREVTEEQHCSPTENSIHVKTVNGLHGNTIVQATLDLEDYMVNGHSTGEQSKIVISERKTIVKVEEDIINTHTQDIIEESVLKFATSEGKSEGLFQSLLEKSELKEGTRLDESSEIKSTIHTVVEYVDSATDEGIYTKKTIEPYLSDSDITNQPSLVAEDLVVNKDTNQQTVKTHQEKEDAWSSDE</sequence>
<feature type="compositionally biased region" description="Polar residues" evidence="2">
    <location>
        <begin position="3554"/>
        <end position="3574"/>
    </location>
</feature>
<feature type="region of interest" description="Disordered" evidence="2">
    <location>
        <begin position="3211"/>
        <end position="3304"/>
    </location>
</feature>
<feature type="compositionally biased region" description="Basic and acidic residues" evidence="2">
    <location>
        <begin position="1457"/>
        <end position="1474"/>
    </location>
</feature>
<feature type="compositionally biased region" description="Basic and acidic residues" evidence="2">
    <location>
        <begin position="2449"/>
        <end position="2461"/>
    </location>
</feature>
<feature type="compositionally biased region" description="Basic and acidic residues" evidence="2">
    <location>
        <begin position="4091"/>
        <end position="4103"/>
    </location>
</feature>
<feature type="region of interest" description="Disordered" evidence="2">
    <location>
        <begin position="3100"/>
        <end position="3120"/>
    </location>
</feature>
<feature type="region of interest" description="Disordered" evidence="2">
    <location>
        <begin position="3443"/>
        <end position="3796"/>
    </location>
</feature>
<feature type="compositionally biased region" description="Basic and acidic residues" evidence="2">
    <location>
        <begin position="1963"/>
        <end position="1992"/>
    </location>
</feature>
<feature type="region of interest" description="Disordered" evidence="2">
    <location>
        <begin position="59"/>
        <end position="86"/>
    </location>
</feature>
<feature type="compositionally biased region" description="Low complexity" evidence="2">
    <location>
        <begin position="3816"/>
        <end position="3827"/>
    </location>
</feature>
<feature type="compositionally biased region" description="Acidic residues" evidence="2">
    <location>
        <begin position="2726"/>
        <end position="2739"/>
    </location>
</feature>
<feature type="compositionally biased region" description="Basic and acidic residues" evidence="2">
    <location>
        <begin position="1195"/>
        <end position="1254"/>
    </location>
</feature>
<feature type="compositionally biased region" description="Basic and acidic residues" evidence="2">
    <location>
        <begin position="3715"/>
        <end position="3732"/>
    </location>
</feature>
<feature type="region of interest" description="Disordered" evidence="2">
    <location>
        <begin position="668"/>
        <end position="691"/>
    </location>
</feature>
<feature type="compositionally biased region" description="Basic and acidic residues" evidence="2">
    <location>
        <begin position="668"/>
        <end position="686"/>
    </location>
</feature>
<feature type="compositionally biased region" description="Acidic residues" evidence="2">
    <location>
        <begin position="2195"/>
        <end position="2205"/>
    </location>
</feature>
<feature type="compositionally biased region" description="Basic and acidic residues" evidence="2">
    <location>
        <begin position="3445"/>
        <end position="3460"/>
    </location>
</feature>
<feature type="compositionally biased region" description="Basic and acidic residues" evidence="2">
    <location>
        <begin position="1820"/>
        <end position="1832"/>
    </location>
</feature>
<feature type="compositionally biased region" description="Basic and acidic residues" evidence="2">
    <location>
        <begin position="2499"/>
        <end position="2539"/>
    </location>
</feature>
<proteinExistence type="predicted"/>
<feature type="region of interest" description="Disordered" evidence="2">
    <location>
        <begin position="395"/>
        <end position="416"/>
    </location>
</feature>
<feature type="region of interest" description="Disordered" evidence="2">
    <location>
        <begin position="3895"/>
        <end position="3929"/>
    </location>
</feature>
<gene>
    <name evidence="3" type="ORF">AB205_0083620</name>
</gene>
<feature type="compositionally biased region" description="Basic and acidic residues" evidence="2">
    <location>
        <begin position="398"/>
        <end position="416"/>
    </location>
</feature>
<feature type="compositionally biased region" description="Basic and acidic residues" evidence="2">
    <location>
        <begin position="3468"/>
        <end position="3479"/>
    </location>
</feature>
<feature type="region of interest" description="Disordered" evidence="2">
    <location>
        <begin position="2267"/>
        <end position="2306"/>
    </location>
</feature>
<feature type="compositionally biased region" description="Basic and acidic residues" evidence="2">
    <location>
        <begin position="3765"/>
        <end position="3795"/>
    </location>
</feature>
<accession>A0A2G9RU97</accession>
<feature type="compositionally biased region" description="Basic and acidic residues" evidence="2">
    <location>
        <begin position="1685"/>
        <end position="1702"/>
    </location>
</feature>
<protein>
    <submittedName>
        <fullName evidence="3">Uncharacterized protein</fullName>
    </submittedName>
</protein>
<feature type="compositionally biased region" description="Polar residues" evidence="2">
    <location>
        <begin position="3904"/>
        <end position="3916"/>
    </location>
</feature>
<evidence type="ECO:0000313" key="4">
    <source>
        <dbReference type="Proteomes" id="UP000228934"/>
    </source>
</evidence>
<feature type="region of interest" description="Disordered" evidence="2">
    <location>
        <begin position="1953"/>
        <end position="2225"/>
    </location>
</feature>
<feature type="region of interest" description="Disordered" evidence="2">
    <location>
        <begin position="4078"/>
        <end position="4103"/>
    </location>
</feature>
<feature type="region of interest" description="Disordered" evidence="2">
    <location>
        <begin position="2888"/>
        <end position="2952"/>
    </location>
</feature>
<feature type="compositionally biased region" description="Basic and acidic residues" evidence="2">
    <location>
        <begin position="2708"/>
        <end position="2725"/>
    </location>
</feature>
<feature type="region of interest" description="Disordered" evidence="2">
    <location>
        <begin position="837"/>
        <end position="863"/>
    </location>
</feature>
<feature type="region of interest" description="Disordered" evidence="2">
    <location>
        <begin position="1185"/>
        <end position="1287"/>
    </location>
</feature>
<evidence type="ECO:0000313" key="3">
    <source>
        <dbReference type="EMBL" id="PIO31470.1"/>
    </source>
</evidence>
<feature type="compositionally biased region" description="Polar residues" evidence="2">
    <location>
        <begin position="3583"/>
        <end position="3605"/>
    </location>
</feature>
<feature type="compositionally biased region" description="Basic and acidic residues" evidence="2">
    <location>
        <begin position="1026"/>
        <end position="1052"/>
    </location>
</feature>
<feature type="region of interest" description="Disordered" evidence="2">
    <location>
        <begin position="3139"/>
        <end position="3163"/>
    </location>
</feature>
<feature type="region of interest" description="Disordered" evidence="2">
    <location>
        <begin position="502"/>
        <end position="521"/>
    </location>
</feature>
<feature type="compositionally biased region" description="Low complexity" evidence="2">
    <location>
        <begin position="3481"/>
        <end position="3492"/>
    </location>
</feature>
<feature type="region of interest" description="Disordered" evidence="2">
    <location>
        <begin position="469"/>
        <end position="492"/>
    </location>
</feature>
<feature type="compositionally biased region" description="Acidic residues" evidence="2">
    <location>
        <begin position="2014"/>
        <end position="2025"/>
    </location>
</feature>
<feature type="compositionally biased region" description="Basic and acidic residues" evidence="2">
    <location>
        <begin position="2686"/>
        <end position="2696"/>
    </location>
</feature>
<feature type="region of interest" description="Disordered" evidence="2">
    <location>
        <begin position="1026"/>
        <end position="1153"/>
    </location>
</feature>
<organism evidence="3 4">
    <name type="scientific">Aquarana catesbeiana</name>
    <name type="common">American bullfrog</name>
    <name type="synonym">Rana catesbeiana</name>
    <dbReference type="NCBI Taxonomy" id="8400"/>
    <lineage>
        <taxon>Eukaryota</taxon>
        <taxon>Metazoa</taxon>
        <taxon>Chordata</taxon>
        <taxon>Craniata</taxon>
        <taxon>Vertebrata</taxon>
        <taxon>Euteleostomi</taxon>
        <taxon>Amphibia</taxon>
        <taxon>Batrachia</taxon>
        <taxon>Anura</taxon>
        <taxon>Neobatrachia</taxon>
        <taxon>Ranoidea</taxon>
        <taxon>Ranidae</taxon>
        <taxon>Aquarana</taxon>
    </lineage>
</organism>
<feature type="compositionally biased region" description="Acidic residues" evidence="2">
    <location>
        <begin position="2798"/>
        <end position="2810"/>
    </location>
</feature>
<feature type="compositionally biased region" description="Basic and acidic residues" evidence="2">
    <location>
        <begin position="2927"/>
        <end position="2952"/>
    </location>
</feature>